<feature type="modified residue" description="4-aspartylphosphate" evidence="2">
    <location>
        <position position="5"/>
    </location>
</feature>
<dbReference type="EMBL" id="JEMC01000071">
    <property type="protein sequence ID" value="KYG04103.1"/>
    <property type="molecule type" value="Genomic_DNA"/>
</dbReference>
<dbReference type="InterPro" id="IPR001789">
    <property type="entry name" value="Sig_transdc_resp-reg_receiver"/>
</dbReference>
<protein>
    <recommendedName>
        <fullName evidence="3">Response regulatory domain-containing protein</fullName>
    </recommendedName>
</protein>
<organism evidence="4 5">
    <name type="scientific">Sorangium cellulosum</name>
    <name type="common">Polyangium cellulosum</name>
    <dbReference type="NCBI Taxonomy" id="56"/>
    <lineage>
        <taxon>Bacteria</taxon>
        <taxon>Pseudomonadati</taxon>
        <taxon>Myxococcota</taxon>
        <taxon>Polyangia</taxon>
        <taxon>Polyangiales</taxon>
        <taxon>Polyangiaceae</taxon>
        <taxon>Sorangium</taxon>
    </lineage>
</organism>
<dbReference type="InterPro" id="IPR050595">
    <property type="entry name" value="Bact_response_regulator"/>
</dbReference>
<gene>
    <name evidence="4" type="ORF">BE18_30850</name>
</gene>
<name>A0A150THD9_SORCE</name>
<dbReference type="SUPFAM" id="SSF52172">
    <property type="entry name" value="CheY-like"/>
    <property type="match status" value="1"/>
</dbReference>
<dbReference type="InterPro" id="IPR011006">
    <property type="entry name" value="CheY-like_superfamily"/>
</dbReference>
<comment type="caution">
    <text evidence="4">The sequence shown here is derived from an EMBL/GenBank/DDBJ whole genome shotgun (WGS) entry which is preliminary data.</text>
</comment>
<evidence type="ECO:0000256" key="2">
    <source>
        <dbReference type="PROSITE-ProRule" id="PRU00169"/>
    </source>
</evidence>
<evidence type="ECO:0000259" key="3">
    <source>
        <dbReference type="PROSITE" id="PS50110"/>
    </source>
</evidence>
<keyword evidence="1 2" id="KW-0597">Phosphoprotein</keyword>
<reference evidence="4 5" key="1">
    <citation type="submission" date="2014-02" db="EMBL/GenBank/DDBJ databases">
        <title>The small core and large imbalanced accessory genome model reveals a collaborative survival strategy of Sorangium cellulosum strains in nature.</title>
        <authorList>
            <person name="Han K."/>
            <person name="Peng R."/>
            <person name="Blom J."/>
            <person name="Li Y.-Z."/>
        </authorList>
    </citation>
    <scope>NUCLEOTIDE SEQUENCE [LARGE SCALE GENOMIC DNA]</scope>
    <source>
        <strain evidence="4 5">So0149</strain>
    </source>
</reference>
<evidence type="ECO:0000313" key="5">
    <source>
        <dbReference type="Proteomes" id="UP000075515"/>
    </source>
</evidence>
<dbReference type="Proteomes" id="UP000075515">
    <property type="component" value="Unassembled WGS sequence"/>
</dbReference>
<dbReference type="PROSITE" id="PS50110">
    <property type="entry name" value="RESPONSE_REGULATORY"/>
    <property type="match status" value="1"/>
</dbReference>
<accession>A0A150THD9</accession>
<dbReference type="Pfam" id="PF00072">
    <property type="entry name" value="Response_reg"/>
    <property type="match status" value="1"/>
</dbReference>
<dbReference type="PANTHER" id="PTHR44591:SF3">
    <property type="entry name" value="RESPONSE REGULATORY DOMAIN-CONTAINING PROTEIN"/>
    <property type="match status" value="1"/>
</dbReference>
<evidence type="ECO:0000313" key="4">
    <source>
        <dbReference type="EMBL" id="KYG04103.1"/>
    </source>
</evidence>
<feature type="domain" description="Response regulatory" evidence="3">
    <location>
        <begin position="1"/>
        <end position="75"/>
    </location>
</feature>
<proteinExistence type="predicted"/>
<dbReference type="PANTHER" id="PTHR44591">
    <property type="entry name" value="STRESS RESPONSE REGULATOR PROTEIN 1"/>
    <property type="match status" value="1"/>
</dbReference>
<sequence length="79" mass="8602">MVLTDLEMPYMNGLEMVAELRRTPALARVPVVVLTTQTAATHAENVAALRALGVRAVLSKQRFVEEELRRIVAESLGGA</sequence>
<dbReference type="Gene3D" id="3.40.50.2300">
    <property type="match status" value="1"/>
</dbReference>
<dbReference type="GO" id="GO:0000160">
    <property type="term" value="P:phosphorelay signal transduction system"/>
    <property type="evidence" value="ECO:0007669"/>
    <property type="project" value="InterPro"/>
</dbReference>
<evidence type="ECO:0000256" key="1">
    <source>
        <dbReference type="ARBA" id="ARBA00022553"/>
    </source>
</evidence>
<dbReference type="AlphaFoldDB" id="A0A150THD9"/>